<name>A0A1G6MNB1_9BACT</name>
<keyword evidence="5 10" id="KW-1133">Transmembrane helix</keyword>
<dbReference type="PANTHER" id="PTHR30309:SF0">
    <property type="entry name" value="GLYCEROL-3-PHOSPHATE ACYLTRANSFERASE-RELATED"/>
    <property type="match status" value="1"/>
</dbReference>
<accession>A0A1G6MNB1</accession>
<sequence length="199" mass="21972">MGLIFLIAFFSFLIGSIPSGYLIGKTKGVDLKSTGSGNIGASNAYRVLGKKEALLTLLFDMAKGFIVVICVKNLPFAQNLKEFLIPIAIVFVVLGHDFSIFLKFKGGKGVATTYGSILIYSNYAYIGLLLWLIILKITKYASLASLLSFSITVLLVLIFETSIKVKITFLILLCLMIIRHFSNIKRILEGKEHKIEGRV</sequence>
<organism evidence="11 12">
    <name type="scientific">Desulfurella multipotens</name>
    <dbReference type="NCBI Taxonomy" id="79269"/>
    <lineage>
        <taxon>Bacteria</taxon>
        <taxon>Pseudomonadati</taxon>
        <taxon>Campylobacterota</taxon>
        <taxon>Desulfurellia</taxon>
        <taxon>Desulfurellales</taxon>
        <taxon>Desulfurellaceae</taxon>
        <taxon>Desulfurella</taxon>
    </lineage>
</organism>
<dbReference type="GO" id="GO:0008654">
    <property type="term" value="P:phospholipid biosynthetic process"/>
    <property type="evidence" value="ECO:0007669"/>
    <property type="project" value="UniProtKB-UniRule"/>
</dbReference>
<evidence type="ECO:0000256" key="8">
    <source>
        <dbReference type="ARBA" id="ARBA00023209"/>
    </source>
</evidence>
<gene>
    <name evidence="10" type="primary">plsY</name>
    <name evidence="11" type="ORF">SAMN05660835_01043</name>
</gene>
<comment type="similarity">
    <text evidence="10">Belongs to the PlsY family.</text>
</comment>
<keyword evidence="11" id="KW-0012">Acyltransferase</keyword>
<dbReference type="InterPro" id="IPR003811">
    <property type="entry name" value="G3P_acylTferase_PlsY"/>
</dbReference>
<feature type="transmembrane region" description="Helical" evidence="10">
    <location>
        <begin position="165"/>
        <end position="182"/>
    </location>
</feature>
<dbReference type="NCBIfam" id="TIGR00023">
    <property type="entry name" value="glycerol-3-phosphate 1-O-acyltransferase PlsY"/>
    <property type="match status" value="1"/>
</dbReference>
<feature type="transmembrane region" description="Helical" evidence="10">
    <location>
        <begin position="140"/>
        <end position="159"/>
    </location>
</feature>
<keyword evidence="9 10" id="KW-1208">Phospholipid metabolism</keyword>
<keyword evidence="3 10" id="KW-0808">Transferase</keyword>
<reference evidence="12" key="1">
    <citation type="submission" date="2016-10" db="EMBL/GenBank/DDBJ databases">
        <authorList>
            <person name="Varghese N."/>
            <person name="Submissions S."/>
        </authorList>
    </citation>
    <scope>NUCLEOTIDE SEQUENCE [LARGE SCALE GENOMIC DNA]</scope>
    <source>
        <strain evidence="12">DSM 8415</strain>
    </source>
</reference>
<feature type="transmembrane region" description="Helical" evidence="10">
    <location>
        <begin position="114"/>
        <end position="133"/>
    </location>
</feature>
<dbReference type="EMBL" id="FMYU01000006">
    <property type="protein sequence ID" value="SDC56961.1"/>
    <property type="molecule type" value="Genomic_DNA"/>
</dbReference>
<evidence type="ECO:0000256" key="2">
    <source>
        <dbReference type="ARBA" id="ARBA00022516"/>
    </source>
</evidence>
<dbReference type="RefSeq" id="WP_159427502.1">
    <property type="nucleotide sequence ID" value="NZ_FMYU01000006.1"/>
</dbReference>
<evidence type="ECO:0000256" key="7">
    <source>
        <dbReference type="ARBA" id="ARBA00023136"/>
    </source>
</evidence>
<feature type="transmembrane region" description="Helical" evidence="10">
    <location>
        <begin position="53"/>
        <end position="71"/>
    </location>
</feature>
<comment type="subcellular location">
    <subcellularLocation>
        <location evidence="10">Cell membrane</location>
        <topology evidence="10">Multi-pass membrane protein</topology>
    </subcellularLocation>
</comment>
<evidence type="ECO:0000256" key="5">
    <source>
        <dbReference type="ARBA" id="ARBA00022989"/>
    </source>
</evidence>
<keyword evidence="7 10" id="KW-0472">Membrane</keyword>
<evidence type="ECO:0000313" key="12">
    <source>
        <dbReference type="Proteomes" id="UP000199411"/>
    </source>
</evidence>
<dbReference type="AlphaFoldDB" id="A0A1G6MNB1"/>
<keyword evidence="1 10" id="KW-1003">Cell membrane</keyword>
<comment type="catalytic activity">
    <reaction evidence="10">
        <text>an acyl phosphate + sn-glycerol 3-phosphate = a 1-acyl-sn-glycero-3-phosphate + phosphate</text>
        <dbReference type="Rhea" id="RHEA:34075"/>
        <dbReference type="ChEBI" id="CHEBI:43474"/>
        <dbReference type="ChEBI" id="CHEBI:57597"/>
        <dbReference type="ChEBI" id="CHEBI:57970"/>
        <dbReference type="ChEBI" id="CHEBI:59918"/>
        <dbReference type="EC" id="2.3.1.275"/>
    </reaction>
</comment>
<keyword evidence="12" id="KW-1185">Reference proteome</keyword>
<keyword evidence="6 10" id="KW-0443">Lipid metabolism</keyword>
<evidence type="ECO:0000256" key="3">
    <source>
        <dbReference type="ARBA" id="ARBA00022679"/>
    </source>
</evidence>
<protein>
    <recommendedName>
        <fullName evidence="10">Glycerol-3-phosphate acyltransferase</fullName>
    </recommendedName>
    <alternativeName>
        <fullName evidence="10">Acyl-PO4 G3P acyltransferase</fullName>
    </alternativeName>
    <alternativeName>
        <fullName evidence="10">Acyl-phosphate--glycerol-3-phosphate acyltransferase</fullName>
    </alternativeName>
    <alternativeName>
        <fullName evidence="10">G3P acyltransferase</fullName>
        <shortName evidence="10">GPAT</shortName>
        <ecNumber evidence="10">2.3.1.275</ecNumber>
    </alternativeName>
    <alternativeName>
        <fullName evidence="10">Lysophosphatidic acid synthase</fullName>
        <shortName evidence="10">LPA synthase</shortName>
    </alternativeName>
</protein>
<dbReference type="GO" id="GO:0005886">
    <property type="term" value="C:plasma membrane"/>
    <property type="evidence" value="ECO:0007669"/>
    <property type="project" value="UniProtKB-SubCell"/>
</dbReference>
<feature type="transmembrane region" description="Helical" evidence="10">
    <location>
        <begin position="83"/>
        <end position="102"/>
    </location>
</feature>
<evidence type="ECO:0000256" key="6">
    <source>
        <dbReference type="ARBA" id="ARBA00023098"/>
    </source>
</evidence>
<evidence type="ECO:0000256" key="9">
    <source>
        <dbReference type="ARBA" id="ARBA00023264"/>
    </source>
</evidence>
<dbReference type="UniPathway" id="UPA00085"/>
<dbReference type="OrthoDB" id="9777124at2"/>
<dbReference type="HAMAP" id="MF_01043">
    <property type="entry name" value="PlsY"/>
    <property type="match status" value="1"/>
</dbReference>
<comment type="pathway">
    <text evidence="10">Lipid metabolism; phospholipid metabolism.</text>
</comment>
<dbReference type="EC" id="2.3.1.275" evidence="10"/>
<keyword evidence="8 10" id="KW-0594">Phospholipid biosynthesis</keyword>
<dbReference type="Pfam" id="PF02660">
    <property type="entry name" value="G3P_acyltransf"/>
    <property type="match status" value="1"/>
</dbReference>
<evidence type="ECO:0000256" key="10">
    <source>
        <dbReference type="HAMAP-Rule" id="MF_01043"/>
    </source>
</evidence>
<dbReference type="Proteomes" id="UP000199411">
    <property type="component" value="Unassembled WGS sequence"/>
</dbReference>
<keyword evidence="2 10" id="KW-0444">Lipid biosynthesis</keyword>
<comment type="subunit">
    <text evidence="10">Probably interacts with PlsX.</text>
</comment>
<comment type="function">
    <text evidence="10">Catalyzes the transfer of an acyl group from acyl-phosphate (acyl-PO(4)) to glycerol-3-phosphate (G3P) to form lysophosphatidic acid (LPA). This enzyme utilizes acyl-phosphate as fatty acyl donor, but not acyl-CoA or acyl-ACP.</text>
</comment>
<proteinExistence type="inferred from homology"/>
<evidence type="ECO:0000256" key="4">
    <source>
        <dbReference type="ARBA" id="ARBA00022692"/>
    </source>
</evidence>
<dbReference type="GO" id="GO:0043772">
    <property type="term" value="F:acyl-phosphate glycerol-3-phosphate acyltransferase activity"/>
    <property type="evidence" value="ECO:0007669"/>
    <property type="project" value="UniProtKB-UniRule"/>
</dbReference>
<evidence type="ECO:0000256" key="1">
    <source>
        <dbReference type="ARBA" id="ARBA00022475"/>
    </source>
</evidence>
<dbReference type="SMART" id="SM01207">
    <property type="entry name" value="G3P_acyltransf"/>
    <property type="match status" value="1"/>
</dbReference>
<dbReference type="PANTHER" id="PTHR30309">
    <property type="entry name" value="INNER MEMBRANE PROTEIN YGIH"/>
    <property type="match status" value="1"/>
</dbReference>
<keyword evidence="4 10" id="KW-0812">Transmembrane</keyword>
<evidence type="ECO:0000313" key="11">
    <source>
        <dbReference type="EMBL" id="SDC56961.1"/>
    </source>
</evidence>